<dbReference type="EMBL" id="LS991951">
    <property type="protein sequence ID" value="SYV97297.1"/>
    <property type="molecule type" value="Genomic_DNA"/>
</dbReference>
<organism evidence="2 3">
    <name type="scientific">Mycoplasmopsis edwardii</name>
    <dbReference type="NCBI Taxonomy" id="53558"/>
    <lineage>
        <taxon>Bacteria</taxon>
        <taxon>Bacillati</taxon>
        <taxon>Mycoplasmatota</taxon>
        <taxon>Mycoplasmoidales</taxon>
        <taxon>Metamycoplasmataceae</taxon>
        <taxon>Mycoplasmopsis</taxon>
    </lineage>
</organism>
<dbReference type="Proteomes" id="UP000257559">
    <property type="component" value="Chromosome"/>
</dbReference>
<evidence type="ECO:0000256" key="1">
    <source>
        <dbReference type="SAM" id="MobiDB-lite"/>
    </source>
</evidence>
<evidence type="ECO:0000313" key="3">
    <source>
        <dbReference type="Proteomes" id="UP000257559"/>
    </source>
</evidence>
<dbReference type="KEGG" id="medw:NCTC10132_00662"/>
<gene>
    <name evidence="2" type="ORF">NCTC10132_00662</name>
</gene>
<protein>
    <submittedName>
        <fullName evidence="2">Uncharacterized protein</fullName>
    </submittedName>
</protein>
<evidence type="ECO:0000313" key="2">
    <source>
        <dbReference type="EMBL" id="SYV97297.1"/>
    </source>
</evidence>
<feature type="non-terminal residue" evidence="2">
    <location>
        <position position="67"/>
    </location>
</feature>
<reference evidence="3" key="1">
    <citation type="submission" date="2018-06" db="EMBL/GenBank/DDBJ databases">
        <authorList>
            <consortium name="Pathogen Informatics"/>
        </authorList>
    </citation>
    <scope>NUCLEOTIDE SEQUENCE [LARGE SCALE GENOMIC DNA]</scope>
    <source>
        <strain evidence="3">NCTC10132</strain>
    </source>
</reference>
<sequence>MNLEDLNKGYEANKFEIDSTEIDENINSNVIKNPTEVETDLEENNKNNSEEDDDIDEEETKTEEPSW</sequence>
<accession>A0A3B0PNB2</accession>
<keyword evidence="3" id="KW-1185">Reference proteome</keyword>
<name>A0A3B0PNB2_9BACT</name>
<feature type="compositionally biased region" description="Acidic residues" evidence="1">
    <location>
        <begin position="50"/>
        <end position="61"/>
    </location>
</feature>
<proteinExistence type="predicted"/>
<dbReference type="AlphaFoldDB" id="A0A3B0PNB2"/>
<feature type="region of interest" description="Disordered" evidence="1">
    <location>
        <begin position="26"/>
        <end position="67"/>
    </location>
</feature>